<evidence type="ECO:0000256" key="1">
    <source>
        <dbReference type="ARBA" id="ARBA00022475"/>
    </source>
</evidence>
<evidence type="ECO:0000256" key="5">
    <source>
        <dbReference type="ARBA" id="ARBA00023143"/>
    </source>
</evidence>
<accession>A0ABS9TW11</accession>
<keyword evidence="8" id="KW-0282">Flagellum</keyword>
<comment type="subcellular location">
    <subcellularLocation>
        <location evidence="7">Cell membrane</location>
    </subcellularLocation>
    <subcellularLocation>
        <location evidence="7">Bacterial flagellum basal body</location>
    </subcellularLocation>
</comment>
<evidence type="ECO:0000256" key="3">
    <source>
        <dbReference type="ARBA" id="ARBA00022989"/>
    </source>
</evidence>
<dbReference type="NCBIfam" id="TIGR03500">
    <property type="entry name" value="FliO_TIGR"/>
    <property type="match status" value="1"/>
</dbReference>
<dbReference type="EMBL" id="JAKZBV010000001">
    <property type="protein sequence ID" value="MCH6468560.1"/>
    <property type="molecule type" value="Genomic_DNA"/>
</dbReference>
<dbReference type="PANTHER" id="PTHR38766">
    <property type="entry name" value="FLAGELLAR PROTEIN FLIO"/>
    <property type="match status" value="1"/>
</dbReference>
<sequence length="151" mass="16263">MDSLILGLRVLVSLGAVLGLMWLLHRRLRRGSSPTKAKALTVVSRQTVGPKASVVLVDTDGRRFLLGVTEHGINVLHSTEVPEPVVLTEAPLTRRAALRGGHQEAGGPAFDRELRRQLGAGRSQVQPLAGSALDPATWRMALDALRGGRRQ</sequence>
<evidence type="ECO:0000256" key="7">
    <source>
        <dbReference type="RuleBase" id="RU362064"/>
    </source>
</evidence>
<comment type="similarity">
    <text evidence="6 7">Belongs to the FliO/MopB family.</text>
</comment>
<comment type="caution">
    <text evidence="8">The sequence shown here is derived from an EMBL/GenBank/DDBJ whole genome shotgun (WGS) entry which is preliminary data.</text>
</comment>
<protein>
    <recommendedName>
        <fullName evidence="7">Flagellar protein</fullName>
    </recommendedName>
</protein>
<keyword evidence="3 7" id="KW-1133">Transmembrane helix</keyword>
<dbReference type="Pfam" id="PF04347">
    <property type="entry name" value="FliO"/>
    <property type="match status" value="1"/>
</dbReference>
<keyword evidence="4 7" id="KW-0472">Membrane</keyword>
<name>A0ABS9TW11_9MICC</name>
<keyword evidence="8" id="KW-0969">Cilium</keyword>
<keyword evidence="8" id="KW-0966">Cell projection</keyword>
<dbReference type="Proteomes" id="UP001202922">
    <property type="component" value="Unassembled WGS sequence"/>
</dbReference>
<keyword evidence="9" id="KW-1185">Reference proteome</keyword>
<keyword evidence="5 7" id="KW-0975">Bacterial flagellum</keyword>
<evidence type="ECO:0000313" key="9">
    <source>
        <dbReference type="Proteomes" id="UP001202922"/>
    </source>
</evidence>
<dbReference type="RefSeq" id="WP_241050380.1">
    <property type="nucleotide sequence ID" value="NZ_JAKZBV010000001.1"/>
</dbReference>
<keyword evidence="1 7" id="KW-1003">Cell membrane</keyword>
<dbReference type="PANTHER" id="PTHR38766:SF1">
    <property type="entry name" value="FLAGELLAR PROTEIN FLIO"/>
    <property type="match status" value="1"/>
</dbReference>
<keyword evidence="2 7" id="KW-0812">Transmembrane</keyword>
<reference evidence="8 9" key="1">
    <citation type="submission" date="2022-03" db="EMBL/GenBank/DDBJ databases">
        <title>Sinomonas sp. isolated from a soil.</title>
        <authorList>
            <person name="Han J."/>
            <person name="Kim D.-U."/>
        </authorList>
    </citation>
    <scope>NUCLEOTIDE SEQUENCE [LARGE SCALE GENOMIC DNA]</scope>
    <source>
        <strain evidence="8 9">5-5</strain>
    </source>
</reference>
<organism evidence="8 9">
    <name type="scientific">Sinomonas terrae</name>
    <dbReference type="NCBI Taxonomy" id="2908838"/>
    <lineage>
        <taxon>Bacteria</taxon>
        <taxon>Bacillati</taxon>
        <taxon>Actinomycetota</taxon>
        <taxon>Actinomycetes</taxon>
        <taxon>Micrococcales</taxon>
        <taxon>Micrococcaceae</taxon>
        <taxon>Sinomonas</taxon>
    </lineage>
</organism>
<proteinExistence type="inferred from homology"/>
<dbReference type="InterPro" id="IPR022781">
    <property type="entry name" value="Flagellar_biosynth_FliO"/>
</dbReference>
<evidence type="ECO:0000313" key="8">
    <source>
        <dbReference type="EMBL" id="MCH6468560.1"/>
    </source>
</evidence>
<dbReference type="InterPro" id="IPR052205">
    <property type="entry name" value="FliO/MopB"/>
</dbReference>
<feature type="transmembrane region" description="Helical" evidence="7">
    <location>
        <begin position="6"/>
        <end position="24"/>
    </location>
</feature>
<evidence type="ECO:0000256" key="6">
    <source>
        <dbReference type="ARBA" id="ARBA00037937"/>
    </source>
</evidence>
<evidence type="ECO:0000256" key="2">
    <source>
        <dbReference type="ARBA" id="ARBA00022692"/>
    </source>
</evidence>
<gene>
    <name evidence="8" type="primary">fliO</name>
    <name evidence="8" type="ORF">L0M17_00930</name>
</gene>
<evidence type="ECO:0000256" key="4">
    <source>
        <dbReference type="ARBA" id="ARBA00023136"/>
    </source>
</evidence>